<evidence type="ECO:0000313" key="2">
    <source>
        <dbReference type="Proteomes" id="UP000008909"/>
    </source>
</evidence>
<reference key="2">
    <citation type="submission" date="2011-10" db="EMBL/GenBank/DDBJ databases">
        <title>The genome and transcriptome sequence of Clonorchis sinensis provide insights into the carcinogenic liver fluke.</title>
        <authorList>
            <person name="Wang X."/>
            <person name="Huang Y."/>
            <person name="Chen W."/>
            <person name="Liu H."/>
            <person name="Guo L."/>
            <person name="Chen Y."/>
            <person name="Luo F."/>
            <person name="Zhou W."/>
            <person name="Sun J."/>
            <person name="Mao Q."/>
            <person name="Liang P."/>
            <person name="Zhou C."/>
            <person name="Tian Y."/>
            <person name="Men J."/>
            <person name="Lv X."/>
            <person name="Huang L."/>
            <person name="Zhou J."/>
            <person name="Hu Y."/>
            <person name="Li R."/>
            <person name="Zhang F."/>
            <person name="Lei H."/>
            <person name="Li X."/>
            <person name="Hu X."/>
            <person name="Liang C."/>
            <person name="Xu J."/>
            <person name="Wu Z."/>
            <person name="Yu X."/>
        </authorList>
    </citation>
    <scope>NUCLEOTIDE SEQUENCE</scope>
    <source>
        <strain>Henan</strain>
    </source>
</reference>
<evidence type="ECO:0000313" key="1">
    <source>
        <dbReference type="EMBL" id="GAA56168.1"/>
    </source>
</evidence>
<name>G7YT88_CLOSI</name>
<dbReference type="AlphaFoldDB" id="G7YT88"/>
<reference evidence="1" key="1">
    <citation type="journal article" date="2011" name="Genome Biol.">
        <title>The draft genome of the carcinogenic human liver fluke Clonorchis sinensis.</title>
        <authorList>
            <person name="Wang X."/>
            <person name="Chen W."/>
            <person name="Huang Y."/>
            <person name="Sun J."/>
            <person name="Men J."/>
            <person name="Liu H."/>
            <person name="Luo F."/>
            <person name="Guo L."/>
            <person name="Lv X."/>
            <person name="Deng C."/>
            <person name="Zhou C."/>
            <person name="Fan Y."/>
            <person name="Li X."/>
            <person name="Huang L."/>
            <person name="Hu Y."/>
            <person name="Liang C."/>
            <person name="Hu X."/>
            <person name="Xu J."/>
            <person name="Yu X."/>
        </authorList>
    </citation>
    <scope>NUCLEOTIDE SEQUENCE [LARGE SCALE GENOMIC DNA]</scope>
    <source>
        <strain evidence="1">Henan</strain>
    </source>
</reference>
<sequence length="409" mass="46110">MRRPSETHSAAWKHHKREIQLDPRSFDLKIPFLVDDGQLMYWEQERLLASGSDGAHMGGVNDYSGEVLCFHKKELAMYIIRTSNVQQAFATTRPISSVWTCCRSPEEVSNAFSFTHCKCFSLVNFLMFGLFTVAHNGKIRSRITVIFSLKWSFDLMETDSEFKRDTLLIRLPKVLRQPTIGFVLLRAHPHAIGLCMGAYQVYLAFVFSLRRHSYSRVGVICLVYAHATCVRDAYWHALTNAHDRKYRLVIQISGRCMKLCYGSDWINSEIAYSDLIFVSRVQHVPSAGKGLADKENNSIVANKQVRASTTTTHCSFEGLFGPDPRLSKAVFLTALSDLDSGLSDWRLVKFEGLRYRAYQCNPASHGGIFALQTVQAFSEPTEKLAGKGGRELANRIYSLCDGAFVASGF</sequence>
<keyword evidence="2" id="KW-1185">Reference proteome</keyword>
<dbReference type="EMBL" id="DF144175">
    <property type="protein sequence ID" value="GAA56168.1"/>
    <property type="molecule type" value="Genomic_DNA"/>
</dbReference>
<protein>
    <submittedName>
        <fullName evidence="1">Uncharacterized protein</fullName>
    </submittedName>
</protein>
<gene>
    <name evidence="1" type="ORF">CLF_110184</name>
</gene>
<proteinExistence type="predicted"/>
<accession>G7YT88</accession>
<dbReference type="Proteomes" id="UP000008909">
    <property type="component" value="Unassembled WGS sequence"/>
</dbReference>
<organism evidence="1 2">
    <name type="scientific">Clonorchis sinensis</name>
    <name type="common">Chinese liver fluke</name>
    <dbReference type="NCBI Taxonomy" id="79923"/>
    <lineage>
        <taxon>Eukaryota</taxon>
        <taxon>Metazoa</taxon>
        <taxon>Spiralia</taxon>
        <taxon>Lophotrochozoa</taxon>
        <taxon>Platyhelminthes</taxon>
        <taxon>Trematoda</taxon>
        <taxon>Digenea</taxon>
        <taxon>Opisthorchiida</taxon>
        <taxon>Opisthorchiata</taxon>
        <taxon>Opisthorchiidae</taxon>
        <taxon>Clonorchis</taxon>
    </lineage>
</organism>